<organism evidence="1 2">
    <name type="scientific">Rhodococcus erythropolis</name>
    <name type="common">Arthrobacter picolinophilus</name>
    <dbReference type="NCBI Taxonomy" id="1833"/>
    <lineage>
        <taxon>Bacteria</taxon>
        <taxon>Bacillati</taxon>
        <taxon>Actinomycetota</taxon>
        <taxon>Actinomycetes</taxon>
        <taxon>Mycobacteriales</taxon>
        <taxon>Nocardiaceae</taxon>
        <taxon>Rhodococcus</taxon>
        <taxon>Rhodococcus erythropolis group</taxon>
    </lineage>
</organism>
<evidence type="ECO:0008006" key="3">
    <source>
        <dbReference type="Google" id="ProtNLM"/>
    </source>
</evidence>
<comment type="caution">
    <text evidence="1">The sequence shown here is derived from an EMBL/GenBank/DDBJ whole genome shotgun (WGS) entry which is preliminary data.</text>
</comment>
<accession>A0A5N5E533</accession>
<dbReference type="NCBIfam" id="NF038175">
    <property type="entry name" value="IniB_NTERM"/>
    <property type="match status" value="1"/>
</dbReference>
<evidence type="ECO:0000313" key="2">
    <source>
        <dbReference type="Proteomes" id="UP000325576"/>
    </source>
</evidence>
<dbReference type="InterPro" id="IPR049709">
    <property type="entry name" value="IniB-like_N"/>
</dbReference>
<dbReference type="Proteomes" id="UP000325576">
    <property type="component" value="Unassembled WGS sequence"/>
</dbReference>
<feature type="non-terminal residue" evidence="1">
    <location>
        <position position="77"/>
    </location>
</feature>
<sequence length="77" mass="7317">MATNAVLEFILGLLRDDEAAANYCANPTAALNAAGLCDVSPADIVAVAPLVAESGLFAGGGADLSAIVNAGASAAGA</sequence>
<gene>
    <name evidence="1" type="ORF">BS297_11020</name>
</gene>
<proteinExistence type="predicted"/>
<dbReference type="AlphaFoldDB" id="A0A5N5E533"/>
<dbReference type="EMBL" id="MRBO01000345">
    <property type="protein sequence ID" value="KAB2585317.1"/>
    <property type="molecule type" value="Genomic_DNA"/>
</dbReference>
<evidence type="ECO:0000313" key="1">
    <source>
        <dbReference type="EMBL" id="KAB2585317.1"/>
    </source>
</evidence>
<reference evidence="1 2" key="1">
    <citation type="journal article" date="2017" name="Poromechanics V (2013)">
        <title>Genomic Characterization of the Arsenic-Tolerant Actinobacterium, &lt;i&gt;Rhodococcus erythropolis&lt;/i&gt; S43.</title>
        <authorList>
            <person name="Retamal-Morales G."/>
            <person name="Mehnert M."/>
            <person name="Schwabe R."/>
            <person name="Tischler D."/>
            <person name="Schloemann M."/>
            <person name="Levican G.J."/>
        </authorList>
    </citation>
    <scope>NUCLEOTIDE SEQUENCE [LARGE SCALE GENOMIC DNA]</scope>
    <source>
        <strain evidence="1 2">S43</strain>
    </source>
</reference>
<name>A0A5N5E533_RHOER</name>
<protein>
    <recommendedName>
        <fullName evidence="3">Nif11 domain-containing protein</fullName>
    </recommendedName>
</protein>